<accession>A0A382C0M6</accession>
<name>A0A382C0M6_9ZZZZ</name>
<dbReference type="EMBL" id="UINC01032257">
    <property type="protein sequence ID" value="SVB19620.1"/>
    <property type="molecule type" value="Genomic_DNA"/>
</dbReference>
<reference evidence="1" key="1">
    <citation type="submission" date="2018-05" db="EMBL/GenBank/DDBJ databases">
        <authorList>
            <person name="Lanie J.A."/>
            <person name="Ng W.-L."/>
            <person name="Kazmierczak K.M."/>
            <person name="Andrzejewski T.M."/>
            <person name="Davidsen T.M."/>
            <person name="Wayne K.J."/>
            <person name="Tettelin H."/>
            <person name="Glass J.I."/>
            <person name="Rusch D."/>
            <person name="Podicherti R."/>
            <person name="Tsui H.-C.T."/>
            <person name="Winkler M.E."/>
        </authorList>
    </citation>
    <scope>NUCLEOTIDE SEQUENCE</scope>
</reference>
<protein>
    <submittedName>
        <fullName evidence="1">Uncharacterized protein</fullName>
    </submittedName>
</protein>
<sequence>MLDYYSVAELFDSEDRQIQRSARDYL</sequence>
<dbReference type="AlphaFoldDB" id="A0A382C0M6"/>
<evidence type="ECO:0000313" key="1">
    <source>
        <dbReference type="EMBL" id="SVB19620.1"/>
    </source>
</evidence>
<feature type="non-terminal residue" evidence="1">
    <location>
        <position position="26"/>
    </location>
</feature>
<organism evidence="1">
    <name type="scientific">marine metagenome</name>
    <dbReference type="NCBI Taxonomy" id="408172"/>
    <lineage>
        <taxon>unclassified sequences</taxon>
        <taxon>metagenomes</taxon>
        <taxon>ecological metagenomes</taxon>
    </lineage>
</organism>
<gene>
    <name evidence="1" type="ORF">METZ01_LOCUS172474</name>
</gene>
<proteinExistence type="predicted"/>